<proteinExistence type="predicted"/>
<organism evidence="1 2">
    <name type="scientific">Pararhodospirillum photometricum DSM 122</name>
    <dbReference type="NCBI Taxonomy" id="1150469"/>
    <lineage>
        <taxon>Bacteria</taxon>
        <taxon>Pseudomonadati</taxon>
        <taxon>Pseudomonadota</taxon>
        <taxon>Alphaproteobacteria</taxon>
        <taxon>Rhodospirillales</taxon>
        <taxon>Rhodospirillaceae</taxon>
        <taxon>Pararhodospirillum</taxon>
    </lineage>
</organism>
<dbReference type="eggNOG" id="ENOG502ZF6D">
    <property type="taxonomic scope" value="Bacteria"/>
</dbReference>
<reference evidence="1 2" key="1">
    <citation type="submission" date="2012-02" db="EMBL/GenBank/DDBJ databases">
        <title>Shotgun genome sequence of Phaeospirillum photometricum DSM 122.</title>
        <authorList>
            <person name="Duquesne K."/>
            <person name="Sturgis J."/>
        </authorList>
    </citation>
    <scope>NUCLEOTIDE SEQUENCE [LARGE SCALE GENOMIC DNA]</scope>
    <source>
        <strain evidence="2">DSM122</strain>
    </source>
</reference>
<dbReference type="KEGG" id="rpm:RSPPHO_00389"/>
<dbReference type="PATRIC" id="fig|1150469.3.peg.451"/>
<dbReference type="AlphaFoldDB" id="H6SNU3"/>
<evidence type="ECO:0000313" key="1">
    <source>
        <dbReference type="EMBL" id="CCG07015.1"/>
    </source>
</evidence>
<evidence type="ECO:0000313" key="2">
    <source>
        <dbReference type="Proteomes" id="UP000033220"/>
    </source>
</evidence>
<gene>
    <name evidence="1" type="ORF">RSPPHO_00389</name>
</gene>
<accession>H6SNU3</accession>
<keyword evidence="2" id="KW-1185">Reference proteome</keyword>
<dbReference type="Proteomes" id="UP000033220">
    <property type="component" value="Chromosome DSM 122"/>
</dbReference>
<dbReference type="HOGENOM" id="CLU_1947160_0_0_5"/>
<protein>
    <submittedName>
        <fullName evidence="1">Uncharacterized protein</fullName>
    </submittedName>
</protein>
<sequence length="129" mass="14491">MTSRYRRCARPRGMEPREPCPSLLRRLPMTTTYTAVMFDAATGAQNTYTFSTETDLMEASRIRLVEAFMDYVDHVQLPKEGIRYDVQTALKNHALGVVTATGVLKVQRGDIPFMVMISRADPSEQVTGS</sequence>
<name>H6SNU3_PARPM</name>
<dbReference type="EMBL" id="HE663493">
    <property type="protein sequence ID" value="CCG07015.1"/>
    <property type="molecule type" value="Genomic_DNA"/>
</dbReference>